<dbReference type="PANTHER" id="PTHR11803">
    <property type="entry name" value="2-IMINOBUTANOATE/2-IMINOPROPANOATE DEAMINASE RIDA"/>
    <property type="match status" value="1"/>
</dbReference>
<gene>
    <name evidence="1" type="ORF">NBZ79_05355</name>
</gene>
<dbReference type="InterPro" id="IPR035959">
    <property type="entry name" value="RutC-like_sf"/>
</dbReference>
<dbReference type="CDD" id="cd00448">
    <property type="entry name" value="YjgF_YER057c_UK114_family"/>
    <property type="match status" value="1"/>
</dbReference>
<name>A0ABY4W5D8_9PROT</name>
<proteinExistence type="predicted"/>
<sequence length="127" mass="13793">MKSREINSEHAPVAAGGYAQAREVIDGNRTLYISGQIPVTVDGKIPVSFDDQAQVAWDNIKAQLSAANMDIDNLVKVTTFLSDRKYALLNRRARATALGEHKPALTVIIAGIFDTSWLLEIEAIAVA</sequence>
<accession>A0ABY4W5D8</accession>
<dbReference type="Pfam" id="PF01042">
    <property type="entry name" value="Ribonuc_L-PSP"/>
    <property type="match status" value="1"/>
</dbReference>
<organism evidence="1 2">
    <name type="scientific">Sneathiella marina</name>
    <dbReference type="NCBI Taxonomy" id="2950108"/>
    <lineage>
        <taxon>Bacteria</taxon>
        <taxon>Pseudomonadati</taxon>
        <taxon>Pseudomonadota</taxon>
        <taxon>Alphaproteobacteria</taxon>
        <taxon>Sneathiellales</taxon>
        <taxon>Sneathiellaceae</taxon>
        <taxon>Sneathiella</taxon>
    </lineage>
</organism>
<dbReference type="PANTHER" id="PTHR11803:SF44">
    <property type="entry name" value="RUTC FAMILY PROTEIN YJGH"/>
    <property type="match status" value="1"/>
</dbReference>
<dbReference type="Proteomes" id="UP001056291">
    <property type="component" value="Chromosome"/>
</dbReference>
<dbReference type="EMBL" id="CP098747">
    <property type="protein sequence ID" value="USG62406.1"/>
    <property type="molecule type" value="Genomic_DNA"/>
</dbReference>
<evidence type="ECO:0000313" key="2">
    <source>
        <dbReference type="Proteomes" id="UP001056291"/>
    </source>
</evidence>
<evidence type="ECO:0000313" key="1">
    <source>
        <dbReference type="EMBL" id="USG62406.1"/>
    </source>
</evidence>
<dbReference type="InterPro" id="IPR006175">
    <property type="entry name" value="YjgF/YER057c/UK114"/>
</dbReference>
<keyword evidence="2" id="KW-1185">Reference proteome</keyword>
<protein>
    <submittedName>
        <fullName evidence="1">RidA family protein</fullName>
    </submittedName>
</protein>
<reference evidence="1" key="1">
    <citation type="submission" date="2022-06" db="EMBL/GenBank/DDBJ databases">
        <title>Sneathiella actinostolidae sp. nov., isolated from a sea anemonein the Western Pacific Ocean.</title>
        <authorList>
            <person name="Wei M.J."/>
        </authorList>
    </citation>
    <scope>NUCLEOTIDE SEQUENCE</scope>
    <source>
        <strain evidence="1">PHK-P5</strain>
    </source>
</reference>
<dbReference type="SUPFAM" id="SSF55298">
    <property type="entry name" value="YjgF-like"/>
    <property type="match status" value="1"/>
</dbReference>
<dbReference type="Gene3D" id="3.30.1330.40">
    <property type="entry name" value="RutC-like"/>
    <property type="match status" value="1"/>
</dbReference>
<dbReference type="RefSeq" id="WP_251936122.1">
    <property type="nucleotide sequence ID" value="NZ_CP098747.1"/>
</dbReference>